<sequence>MTGCAFRAARSFGYTKARKLRLRVKMAGGQQIELPRQTIHRCEAVHIKTNHQVLQSKGFKAQTSKVMPMRARLHKAGRMGKSQMQFWEKL</sequence>
<organism evidence="1 2">
    <name type="scientific">Paramesorhizobium deserti</name>
    <dbReference type="NCBI Taxonomy" id="1494590"/>
    <lineage>
        <taxon>Bacteria</taxon>
        <taxon>Pseudomonadati</taxon>
        <taxon>Pseudomonadota</taxon>
        <taxon>Alphaproteobacteria</taxon>
        <taxon>Hyphomicrobiales</taxon>
        <taxon>Phyllobacteriaceae</taxon>
        <taxon>Paramesorhizobium</taxon>
    </lineage>
</organism>
<dbReference type="EMBL" id="LNTU01000001">
    <property type="protein sequence ID" value="KXF78944.1"/>
    <property type="molecule type" value="Genomic_DNA"/>
</dbReference>
<keyword evidence="2" id="KW-1185">Reference proteome</keyword>
<evidence type="ECO:0000313" key="1">
    <source>
        <dbReference type="EMBL" id="KXF78944.1"/>
    </source>
</evidence>
<dbReference type="Proteomes" id="UP000070107">
    <property type="component" value="Unassembled WGS sequence"/>
</dbReference>
<accession>A0A135I0G2</accession>
<dbReference type="AlphaFoldDB" id="A0A135I0G2"/>
<comment type="caution">
    <text evidence="1">The sequence shown here is derived from an EMBL/GenBank/DDBJ whole genome shotgun (WGS) entry which is preliminary data.</text>
</comment>
<protein>
    <submittedName>
        <fullName evidence="1">Uncharacterized protein</fullName>
    </submittedName>
</protein>
<evidence type="ECO:0000313" key="2">
    <source>
        <dbReference type="Proteomes" id="UP000070107"/>
    </source>
</evidence>
<reference evidence="1 2" key="1">
    <citation type="submission" date="2015-11" db="EMBL/GenBank/DDBJ databases">
        <title>Draft genome sequence of Paramesorhizobium deserti A-3-E, a strain highly resistant to diverse beta-lactam antibiotics.</title>
        <authorList>
            <person name="Lv R."/>
            <person name="Yang X."/>
            <person name="Fang N."/>
            <person name="Guo J."/>
            <person name="Luo X."/>
            <person name="Peng F."/>
            <person name="Yang R."/>
            <person name="Cui Y."/>
            <person name="Fang C."/>
            <person name="Song Y."/>
        </authorList>
    </citation>
    <scope>NUCLEOTIDE SEQUENCE [LARGE SCALE GENOMIC DNA]</scope>
    <source>
        <strain evidence="1 2">A-3-E</strain>
    </source>
</reference>
<gene>
    <name evidence="1" type="ORF">ATN84_04090</name>
</gene>
<name>A0A135I0G2_9HYPH</name>
<proteinExistence type="predicted"/>
<dbReference type="STRING" id="1494590.ATN84_04090"/>